<dbReference type="InterPro" id="IPR051132">
    <property type="entry name" value="3-5_Exonuclease_domain"/>
</dbReference>
<evidence type="ECO:0000256" key="2">
    <source>
        <dbReference type="ARBA" id="ARBA00022801"/>
    </source>
</evidence>
<organism evidence="4 5">
    <name type="scientific">Theobroma cacao</name>
    <name type="common">Cacao</name>
    <name type="synonym">Cocoa</name>
    <dbReference type="NCBI Taxonomy" id="3641"/>
    <lineage>
        <taxon>Eukaryota</taxon>
        <taxon>Viridiplantae</taxon>
        <taxon>Streptophyta</taxon>
        <taxon>Embryophyta</taxon>
        <taxon>Tracheophyta</taxon>
        <taxon>Spermatophyta</taxon>
        <taxon>Magnoliopsida</taxon>
        <taxon>eudicotyledons</taxon>
        <taxon>Gunneridae</taxon>
        <taxon>Pentapetalae</taxon>
        <taxon>rosids</taxon>
        <taxon>malvids</taxon>
        <taxon>Malvales</taxon>
        <taxon>Malvaceae</taxon>
        <taxon>Byttnerioideae</taxon>
        <taxon>Theobroma</taxon>
    </lineage>
</organism>
<dbReference type="RefSeq" id="XP_007051167.2">
    <property type="nucleotide sequence ID" value="XM_007051105.2"/>
</dbReference>
<dbReference type="KEGG" id="tcc:18613729"/>
<dbReference type="Gramene" id="Tc01v2_t026440.1">
    <property type="protein sequence ID" value="Tc01v2_p026440.1"/>
    <property type="gene ID" value="Tc01v2_g026440"/>
</dbReference>
<feature type="region of interest" description="Disordered" evidence="3">
    <location>
        <begin position="1"/>
        <end position="28"/>
    </location>
</feature>
<evidence type="ECO:0000256" key="3">
    <source>
        <dbReference type="SAM" id="MobiDB-lite"/>
    </source>
</evidence>
<keyword evidence="1" id="KW-0540">Nuclease</keyword>
<dbReference type="InterPro" id="IPR036397">
    <property type="entry name" value="RNaseH_sf"/>
</dbReference>
<dbReference type="GeneID" id="18613729"/>
<dbReference type="AlphaFoldDB" id="A0AB32VN66"/>
<reference evidence="5" key="2">
    <citation type="submission" date="2025-08" db="UniProtKB">
        <authorList>
            <consortium name="RefSeq"/>
        </authorList>
    </citation>
    <scope>IDENTIFICATION</scope>
</reference>
<gene>
    <name evidence="5" type="primary">LOC18613729</name>
</gene>
<dbReference type="PANTHER" id="PTHR13620">
    <property type="entry name" value="3-5 EXONUCLEASE"/>
    <property type="match status" value="1"/>
</dbReference>
<protein>
    <submittedName>
        <fullName evidence="5">Uncharacterized protein LOC18613729</fullName>
    </submittedName>
</protein>
<dbReference type="GO" id="GO:0003676">
    <property type="term" value="F:nucleic acid binding"/>
    <property type="evidence" value="ECO:0007669"/>
    <property type="project" value="InterPro"/>
</dbReference>
<dbReference type="Gene3D" id="3.30.420.10">
    <property type="entry name" value="Ribonuclease H-like superfamily/Ribonuclease H"/>
    <property type="match status" value="1"/>
</dbReference>
<sequence length="183" mass="19781">MIEDSEETEDYHVGSHRGRKSERRVTDLDAKRTVKEVSDMKSRVAILQLCGGVTCLVIQLPSLDSMPISLNFLQLPDLAFVGIGIKETLAKLEKEYGPGCNNAVELGPLAAGVMQMPYLAACGVDFLGHMVDSLKLTGVVFSDGGKMRLNKKPIKYAAANPFAYFKIGSKLCVGAVGKLSFVL</sequence>
<dbReference type="PANTHER" id="PTHR13620:SF121">
    <property type="entry name" value="EMB|CAB82946.1-RELATED"/>
    <property type="match status" value="1"/>
</dbReference>
<proteinExistence type="predicted"/>
<evidence type="ECO:0000256" key="1">
    <source>
        <dbReference type="ARBA" id="ARBA00022722"/>
    </source>
</evidence>
<dbReference type="GO" id="GO:0008408">
    <property type="term" value="F:3'-5' exonuclease activity"/>
    <property type="evidence" value="ECO:0007669"/>
    <property type="project" value="UniProtKB-ARBA"/>
</dbReference>
<dbReference type="InterPro" id="IPR012337">
    <property type="entry name" value="RNaseH-like_sf"/>
</dbReference>
<keyword evidence="2" id="KW-0378">Hydrolase</keyword>
<dbReference type="Proteomes" id="UP000694886">
    <property type="component" value="Chromosome 1"/>
</dbReference>
<name>A0AB32VN66_THECC</name>
<accession>A0AB32VN66</accession>
<dbReference type="SUPFAM" id="SSF53098">
    <property type="entry name" value="Ribonuclease H-like"/>
    <property type="match status" value="1"/>
</dbReference>
<evidence type="ECO:0000313" key="4">
    <source>
        <dbReference type="Proteomes" id="UP000694886"/>
    </source>
</evidence>
<reference evidence="4" key="1">
    <citation type="journal article" date="1997" name="Nucleic Acids Res.">
        <title>tRNAscan-SE: a program for improved detection of transfer RNA genes in genomic sequence.</title>
        <authorList>
            <person name="Lowe T.M."/>
            <person name="Eddy S.R."/>
        </authorList>
    </citation>
    <scope>NUCLEOTIDE SEQUENCE [LARGE SCALE GENOMIC DNA]</scope>
    <source>
        <strain evidence="4">r\B97-61/B2</strain>
    </source>
</reference>
<evidence type="ECO:0000313" key="5">
    <source>
        <dbReference type="RefSeq" id="XP_007051167.2"/>
    </source>
</evidence>